<evidence type="ECO:0000256" key="2">
    <source>
        <dbReference type="SAM" id="MobiDB-lite"/>
    </source>
</evidence>
<dbReference type="AlphaFoldDB" id="A0AA89BRQ4"/>
<feature type="domain" description="CCHC-type" evidence="3">
    <location>
        <begin position="156"/>
        <end position="170"/>
    </location>
</feature>
<dbReference type="PANTHER" id="PTHR19963">
    <property type="entry name" value="CCHC-TYPE DOMAIN-CONTAINING PROTEIN"/>
    <property type="match status" value="1"/>
</dbReference>
<protein>
    <recommendedName>
        <fullName evidence="3">CCHC-type domain-containing protein</fullName>
    </recommendedName>
</protein>
<evidence type="ECO:0000256" key="1">
    <source>
        <dbReference type="PROSITE-ProRule" id="PRU00047"/>
    </source>
</evidence>
<gene>
    <name evidence="4" type="ORF">FSP39_022391</name>
</gene>
<keyword evidence="1" id="KW-0862">Zinc</keyword>
<dbReference type="EMBL" id="VSWD01000013">
    <property type="protein sequence ID" value="KAK3084984.1"/>
    <property type="molecule type" value="Genomic_DNA"/>
</dbReference>
<name>A0AA89BRQ4_PINIB</name>
<accession>A0AA89BRQ4</accession>
<dbReference type="SUPFAM" id="SSF57756">
    <property type="entry name" value="Retrovirus zinc finger-like domains"/>
    <property type="match status" value="1"/>
</dbReference>
<evidence type="ECO:0000259" key="3">
    <source>
        <dbReference type="PROSITE" id="PS50158"/>
    </source>
</evidence>
<dbReference type="Proteomes" id="UP001186944">
    <property type="component" value="Unassembled WGS sequence"/>
</dbReference>
<keyword evidence="5" id="KW-1185">Reference proteome</keyword>
<reference evidence="4" key="1">
    <citation type="submission" date="2019-08" db="EMBL/GenBank/DDBJ databases">
        <title>The improved chromosome-level genome for the pearl oyster Pinctada fucata martensii using PacBio sequencing and Hi-C.</title>
        <authorList>
            <person name="Zheng Z."/>
        </authorList>
    </citation>
    <scope>NUCLEOTIDE SEQUENCE</scope>
    <source>
        <strain evidence="4">ZZ-2019</strain>
        <tissue evidence="4">Adductor muscle</tissue>
    </source>
</reference>
<dbReference type="GO" id="GO:0008270">
    <property type="term" value="F:zinc ion binding"/>
    <property type="evidence" value="ECO:0007669"/>
    <property type="project" value="UniProtKB-KW"/>
</dbReference>
<dbReference type="SMART" id="SM00343">
    <property type="entry name" value="ZnF_C2HC"/>
    <property type="match status" value="1"/>
</dbReference>
<evidence type="ECO:0000313" key="4">
    <source>
        <dbReference type="EMBL" id="KAK3084984.1"/>
    </source>
</evidence>
<dbReference type="InterPro" id="IPR036875">
    <property type="entry name" value="Znf_CCHC_sf"/>
</dbReference>
<proteinExistence type="predicted"/>
<dbReference type="GO" id="GO:0003676">
    <property type="term" value="F:nucleic acid binding"/>
    <property type="evidence" value="ECO:0007669"/>
    <property type="project" value="InterPro"/>
</dbReference>
<comment type="caution">
    <text evidence="4">The sequence shown here is derived from an EMBL/GenBank/DDBJ whole genome shotgun (WGS) entry which is preliminary data.</text>
</comment>
<sequence length="241" mass="26780">MDLYRAQLKDRRQKASESVPELGQNIRRLTHLAYAKAPSDVRETLAMENFIEALHNSDMRIRIKQSRPKNLNEAVCLAVELDAFNSTEKRRADTVSVRAAESRVSNELSPVLKFIEETNKALTDIRADIQSLKSNKTLGNVRNGSDSKSQGKTNLRCYYCNKEGHIKKKCYAFLNAQKKRRTGQGNGGPKGQVKQQESVQEKKAGSSNVISNSSSMGSTNLTGQSGMFLTAKINDRSQLVG</sequence>
<feature type="compositionally biased region" description="Low complexity" evidence="2">
    <location>
        <begin position="206"/>
        <end position="220"/>
    </location>
</feature>
<dbReference type="InterPro" id="IPR001878">
    <property type="entry name" value="Znf_CCHC"/>
</dbReference>
<keyword evidence="1" id="KW-0479">Metal-binding</keyword>
<evidence type="ECO:0000313" key="5">
    <source>
        <dbReference type="Proteomes" id="UP001186944"/>
    </source>
</evidence>
<dbReference type="PANTHER" id="PTHR19963:SF30">
    <property type="entry name" value="ENDONUCLEASE_EXONUCLEASE_PHOSPHATASE DOMAIN-CONTAINING PROTEIN"/>
    <property type="match status" value="1"/>
</dbReference>
<organism evidence="4 5">
    <name type="scientific">Pinctada imbricata</name>
    <name type="common">Atlantic pearl-oyster</name>
    <name type="synonym">Pinctada martensii</name>
    <dbReference type="NCBI Taxonomy" id="66713"/>
    <lineage>
        <taxon>Eukaryota</taxon>
        <taxon>Metazoa</taxon>
        <taxon>Spiralia</taxon>
        <taxon>Lophotrochozoa</taxon>
        <taxon>Mollusca</taxon>
        <taxon>Bivalvia</taxon>
        <taxon>Autobranchia</taxon>
        <taxon>Pteriomorphia</taxon>
        <taxon>Pterioida</taxon>
        <taxon>Pterioidea</taxon>
        <taxon>Pteriidae</taxon>
        <taxon>Pinctada</taxon>
    </lineage>
</organism>
<dbReference type="PROSITE" id="PS50158">
    <property type="entry name" value="ZF_CCHC"/>
    <property type="match status" value="1"/>
</dbReference>
<feature type="region of interest" description="Disordered" evidence="2">
    <location>
        <begin position="181"/>
        <end position="223"/>
    </location>
</feature>
<dbReference type="Gene3D" id="4.10.60.10">
    <property type="entry name" value="Zinc finger, CCHC-type"/>
    <property type="match status" value="1"/>
</dbReference>
<keyword evidence="1" id="KW-0863">Zinc-finger</keyword>